<dbReference type="OrthoDB" id="2310660at2759"/>
<dbReference type="EMBL" id="CAJVPS010000826">
    <property type="protein sequence ID" value="CAG8510868.1"/>
    <property type="molecule type" value="Genomic_DNA"/>
</dbReference>
<keyword evidence="2" id="KW-1185">Reference proteome</keyword>
<dbReference type="InterPro" id="IPR032675">
    <property type="entry name" value="LRR_dom_sf"/>
</dbReference>
<name>A0A9N8ZXR7_9GLOM</name>
<dbReference type="AlphaFoldDB" id="A0A9N8ZXR7"/>
<gene>
    <name evidence="1" type="ORF">ALEPTO_LOCUS3968</name>
</gene>
<organism evidence="1 2">
    <name type="scientific">Ambispora leptoticha</name>
    <dbReference type="NCBI Taxonomy" id="144679"/>
    <lineage>
        <taxon>Eukaryota</taxon>
        <taxon>Fungi</taxon>
        <taxon>Fungi incertae sedis</taxon>
        <taxon>Mucoromycota</taxon>
        <taxon>Glomeromycotina</taxon>
        <taxon>Glomeromycetes</taxon>
        <taxon>Archaeosporales</taxon>
        <taxon>Ambisporaceae</taxon>
        <taxon>Ambispora</taxon>
    </lineage>
</organism>
<dbReference type="Gene3D" id="3.80.10.10">
    <property type="entry name" value="Ribonuclease Inhibitor"/>
    <property type="match status" value="1"/>
</dbReference>
<comment type="caution">
    <text evidence="1">The sequence shown here is derived from an EMBL/GenBank/DDBJ whole genome shotgun (WGS) entry which is preliminary data.</text>
</comment>
<reference evidence="1" key="1">
    <citation type="submission" date="2021-06" db="EMBL/GenBank/DDBJ databases">
        <authorList>
            <person name="Kallberg Y."/>
            <person name="Tangrot J."/>
            <person name="Rosling A."/>
        </authorList>
    </citation>
    <scope>NUCLEOTIDE SEQUENCE</scope>
    <source>
        <strain evidence="1">FL130A</strain>
    </source>
</reference>
<dbReference type="SUPFAM" id="SSF52047">
    <property type="entry name" value="RNI-like"/>
    <property type="match status" value="1"/>
</dbReference>
<accession>A0A9N8ZXR7</accession>
<evidence type="ECO:0000313" key="2">
    <source>
        <dbReference type="Proteomes" id="UP000789508"/>
    </source>
</evidence>
<sequence length="488" mass="56178">MAAPLLPAECLNQILSECHANKVPLYQYLFISRLWCECVLYFIWLKPFERKINVTFQEKRSEQLIRTLITCLPYDSKKLLQENGIQLPNNHLESKTLFNYQNFIRKLDPQLVGWATREWISKSSTALTIDEDALNRKNYILSKEILKLLIRGKKLTSKFVLSQRSIIYDDNTQMPIHELLPNAQDFMAKIRSLVCNYPNEIPVATFNSLSQSATDIEVFNLSLYDENNDLIQLIRTQRGIKKLKLVSDRLNSKFDEALKEHTEKITYVKCTETLSISPDTLTQCQNLKDLILYCKIPKDTFVVLGNAQYPKLQKLDLKLNNLDLERLSRIIKTTKGQMEVLKLQWSTYDPENTSSLLKAVGDHCPRIVELMIPIRSEDASGLAYLFSKCHHVQSIMLISKVDIVQDGDQIVTAIADNSSKSLRSCSIHGCWKYTPKVWQTFCERQQSNSSPIRISLTDRVSGSLSPEIISILRHHDELGCIIYDDLQK</sequence>
<protein>
    <submittedName>
        <fullName evidence="1">1393_t:CDS:1</fullName>
    </submittedName>
</protein>
<evidence type="ECO:0000313" key="1">
    <source>
        <dbReference type="EMBL" id="CAG8510868.1"/>
    </source>
</evidence>
<dbReference type="Proteomes" id="UP000789508">
    <property type="component" value="Unassembled WGS sequence"/>
</dbReference>
<proteinExistence type="predicted"/>